<dbReference type="CDD" id="cd03801">
    <property type="entry name" value="GT4_PimA-like"/>
    <property type="match status" value="1"/>
</dbReference>
<dbReference type="AlphaFoldDB" id="A0A5K7X1B7"/>
<reference evidence="3 4" key="1">
    <citation type="submission" date="2019-09" db="EMBL/GenBank/DDBJ databases">
        <title>Complete genome sequence of Sporolactobacillus terrae 70-3.</title>
        <authorList>
            <person name="Tanaka N."/>
            <person name="Shiwa Y."/>
            <person name="Fujita N."/>
            <person name="Tanasupawat S."/>
        </authorList>
    </citation>
    <scope>NUCLEOTIDE SEQUENCE [LARGE SCALE GENOMIC DNA]</scope>
    <source>
        <strain evidence="3 4">70-3</strain>
    </source>
</reference>
<dbReference type="InterPro" id="IPR028098">
    <property type="entry name" value="Glyco_trans_4-like_N"/>
</dbReference>
<dbReference type="Gene3D" id="3.40.50.2000">
    <property type="entry name" value="Glycogen Phosphorylase B"/>
    <property type="match status" value="2"/>
</dbReference>
<protein>
    <recommendedName>
        <fullName evidence="5">Glycosyltransferase family 1 protein</fullName>
    </recommendedName>
</protein>
<accession>A0A5K7X1B7</accession>
<dbReference type="InterPro" id="IPR001296">
    <property type="entry name" value="Glyco_trans_1"/>
</dbReference>
<evidence type="ECO:0000313" key="3">
    <source>
        <dbReference type="EMBL" id="BBN97846.1"/>
    </source>
</evidence>
<evidence type="ECO:0000313" key="4">
    <source>
        <dbReference type="Proteomes" id="UP000326951"/>
    </source>
</evidence>
<dbReference type="RefSeq" id="WP_152080212.1">
    <property type="nucleotide sequence ID" value="NZ_AP021853.1"/>
</dbReference>
<sequence length="364" mass="41325">MKNILHIIDHCEYGGAEKHTFLLCKEFAKRKNKVILACPPGNFLGKFKELENYGVKIIVVDVRKHLLKSFKMLKKNISENSIDVIHSHMYRADFLAALLKITSKRKIIVVTTIHNMLDHDTSGLKKILYTVIAKFSFFFIDRIFTVSAKVNETTRKYFKLNKAKVVTVLNGIENDALVVKSNNLLRKELSIDAGKIIICCTGSLNDRKGQEVLIKAFAPFKKNAVLVLLGVGPSENKLKELALNLDIFDEIFFMGYRNNVLEIVKQCDVYVQPSFWDPLPRAMLEAMGLGIPTIGSNVDGIPEVIMSGETGLLFQPGDVKELSKRLETLISDEELRKRLSKNGRKFIEEHCTIEKMCDKIDEYI</sequence>
<feature type="domain" description="Glycosyl transferase family 1" evidence="1">
    <location>
        <begin position="185"/>
        <end position="345"/>
    </location>
</feature>
<proteinExistence type="predicted"/>
<dbReference type="SUPFAM" id="SSF53756">
    <property type="entry name" value="UDP-Glycosyltransferase/glycogen phosphorylase"/>
    <property type="match status" value="1"/>
</dbReference>
<dbReference type="PANTHER" id="PTHR12526">
    <property type="entry name" value="GLYCOSYLTRANSFERASE"/>
    <property type="match status" value="1"/>
</dbReference>
<dbReference type="Pfam" id="PF13439">
    <property type="entry name" value="Glyco_transf_4"/>
    <property type="match status" value="1"/>
</dbReference>
<dbReference type="PANTHER" id="PTHR12526:SF630">
    <property type="entry name" value="GLYCOSYLTRANSFERASE"/>
    <property type="match status" value="1"/>
</dbReference>
<organism evidence="3 4">
    <name type="scientific">Sporolactobacillus terrae</name>
    <dbReference type="NCBI Taxonomy" id="269673"/>
    <lineage>
        <taxon>Bacteria</taxon>
        <taxon>Bacillati</taxon>
        <taxon>Bacillota</taxon>
        <taxon>Bacilli</taxon>
        <taxon>Bacillales</taxon>
        <taxon>Sporolactobacillaceae</taxon>
        <taxon>Sporolactobacillus</taxon>
    </lineage>
</organism>
<dbReference type="EMBL" id="AP021853">
    <property type="protein sequence ID" value="BBN97846.1"/>
    <property type="molecule type" value="Genomic_DNA"/>
</dbReference>
<dbReference type="Pfam" id="PF00534">
    <property type="entry name" value="Glycos_transf_1"/>
    <property type="match status" value="1"/>
</dbReference>
<gene>
    <name evidence="3" type="ORF">St703_05510</name>
</gene>
<evidence type="ECO:0000259" key="1">
    <source>
        <dbReference type="Pfam" id="PF00534"/>
    </source>
</evidence>
<dbReference type="GO" id="GO:0016757">
    <property type="term" value="F:glycosyltransferase activity"/>
    <property type="evidence" value="ECO:0007669"/>
    <property type="project" value="InterPro"/>
</dbReference>
<evidence type="ECO:0008006" key="5">
    <source>
        <dbReference type="Google" id="ProtNLM"/>
    </source>
</evidence>
<name>A0A5K7X1B7_9BACL</name>
<dbReference type="Proteomes" id="UP000326951">
    <property type="component" value="Chromosome"/>
</dbReference>
<feature type="domain" description="Glycosyltransferase subfamily 4-like N-terminal" evidence="2">
    <location>
        <begin position="13"/>
        <end position="173"/>
    </location>
</feature>
<evidence type="ECO:0000259" key="2">
    <source>
        <dbReference type="Pfam" id="PF13439"/>
    </source>
</evidence>